<protein>
    <submittedName>
        <fullName evidence="1 2">Uncharacterized protein</fullName>
    </submittedName>
</protein>
<reference evidence="2" key="4">
    <citation type="journal article" date="2015" name="G3 (Bethesda)">
        <title>Genome sequences of three phytopathogenic species of the Magnaporthaceae family of fungi.</title>
        <authorList>
            <person name="Okagaki L.H."/>
            <person name="Nunes C.C."/>
            <person name="Sailsbery J."/>
            <person name="Clay B."/>
            <person name="Brown D."/>
            <person name="John T."/>
            <person name="Oh Y."/>
            <person name="Young N."/>
            <person name="Fitzgerald M."/>
            <person name="Haas B.J."/>
            <person name="Zeng Q."/>
            <person name="Young S."/>
            <person name="Adiconis X."/>
            <person name="Fan L."/>
            <person name="Levin J.Z."/>
            <person name="Mitchell T.K."/>
            <person name="Okubara P.A."/>
            <person name="Farman M.L."/>
            <person name="Kohn L.M."/>
            <person name="Birren B."/>
            <person name="Ma L.-J."/>
            <person name="Dean R.A."/>
        </authorList>
    </citation>
    <scope>NUCLEOTIDE SEQUENCE</scope>
    <source>
        <strain evidence="2">ATCC 64411 / 73-15</strain>
    </source>
</reference>
<evidence type="ECO:0000313" key="1">
    <source>
        <dbReference type="EMBL" id="KLU91783.1"/>
    </source>
</evidence>
<reference evidence="2" key="5">
    <citation type="submission" date="2015-06" db="UniProtKB">
        <authorList>
            <consortium name="EnsemblFungi"/>
        </authorList>
    </citation>
    <scope>IDENTIFICATION</scope>
    <source>
        <strain evidence="2">ATCC 64411</strain>
    </source>
</reference>
<proteinExistence type="predicted"/>
<dbReference type="AlphaFoldDB" id="A0A0C4EDD3"/>
<dbReference type="EnsemblFungi" id="MAPG_10731T0">
    <property type="protein sequence ID" value="MAPG_10731T0"/>
    <property type="gene ID" value="MAPG_10731"/>
</dbReference>
<reference evidence="1" key="3">
    <citation type="submission" date="2011-03" db="EMBL/GenBank/DDBJ databases">
        <title>Annotation of Magnaporthe poae ATCC 64411.</title>
        <authorList>
            <person name="Ma L.-J."/>
            <person name="Dead R."/>
            <person name="Young S.K."/>
            <person name="Zeng Q."/>
            <person name="Gargeya S."/>
            <person name="Fitzgerald M."/>
            <person name="Haas B."/>
            <person name="Abouelleil A."/>
            <person name="Alvarado L."/>
            <person name="Arachchi H.M."/>
            <person name="Berlin A."/>
            <person name="Brown A."/>
            <person name="Chapman S.B."/>
            <person name="Chen Z."/>
            <person name="Dunbar C."/>
            <person name="Freedman E."/>
            <person name="Gearin G."/>
            <person name="Gellesch M."/>
            <person name="Goldberg J."/>
            <person name="Griggs A."/>
            <person name="Gujja S."/>
            <person name="Heiman D."/>
            <person name="Howarth C."/>
            <person name="Larson L."/>
            <person name="Lui A."/>
            <person name="MacDonald P.J.P."/>
            <person name="Mehta T."/>
            <person name="Montmayeur A."/>
            <person name="Murphy C."/>
            <person name="Neiman D."/>
            <person name="Pearson M."/>
            <person name="Priest M."/>
            <person name="Roberts A."/>
            <person name="Saif S."/>
            <person name="Shea T."/>
            <person name="Shenoy N."/>
            <person name="Sisk P."/>
            <person name="Stolte C."/>
            <person name="Sykes S."/>
            <person name="Yandava C."/>
            <person name="Wortman J."/>
            <person name="Nusbaum C."/>
            <person name="Birren B."/>
        </authorList>
    </citation>
    <scope>NUCLEOTIDE SEQUENCE</scope>
    <source>
        <strain evidence="1">ATCC 64411</strain>
    </source>
</reference>
<reference evidence="3" key="1">
    <citation type="submission" date="2010-05" db="EMBL/GenBank/DDBJ databases">
        <title>The genome sequence of Magnaporthe poae strain ATCC 64411.</title>
        <authorList>
            <person name="Ma L.-J."/>
            <person name="Dead R."/>
            <person name="Young S."/>
            <person name="Zeng Q."/>
            <person name="Koehrsen M."/>
            <person name="Alvarado L."/>
            <person name="Berlin A."/>
            <person name="Chapman S.B."/>
            <person name="Chen Z."/>
            <person name="Freedman E."/>
            <person name="Gellesch M."/>
            <person name="Goldberg J."/>
            <person name="Griggs A."/>
            <person name="Gujja S."/>
            <person name="Heilman E.R."/>
            <person name="Heiman D."/>
            <person name="Hepburn T."/>
            <person name="Howarth C."/>
            <person name="Jen D."/>
            <person name="Larson L."/>
            <person name="Mehta T."/>
            <person name="Neiman D."/>
            <person name="Pearson M."/>
            <person name="Roberts A."/>
            <person name="Saif S."/>
            <person name="Shea T."/>
            <person name="Shenoy N."/>
            <person name="Sisk P."/>
            <person name="Stolte C."/>
            <person name="Sykes S."/>
            <person name="Walk T."/>
            <person name="White J."/>
            <person name="Yandava C."/>
            <person name="Haas B."/>
            <person name="Nusbaum C."/>
            <person name="Birren B."/>
        </authorList>
    </citation>
    <scope>NUCLEOTIDE SEQUENCE [LARGE SCALE GENOMIC DNA]</scope>
    <source>
        <strain evidence="3">ATCC 64411 / 73-15</strain>
    </source>
</reference>
<organism evidence="2 3">
    <name type="scientific">Magnaporthiopsis poae (strain ATCC 64411 / 73-15)</name>
    <name type="common">Kentucky bluegrass fungus</name>
    <name type="synonym">Magnaporthe poae</name>
    <dbReference type="NCBI Taxonomy" id="644358"/>
    <lineage>
        <taxon>Eukaryota</taxon>
        <taxon>Fungi</taxon>
        <taxon>Dikarya</taxon>
        <taxon>Ascomycota</taxon>
        <taxon>Pezizomycotina</taxon>
        <taxon>Sordariomycetes</taxon>
        <taxon>Sordariomycetidae</taxon>
        <taxon>Magnaporthales</taxon>
        <taxon>Magnaporthaceae</taxon>
        <taxon>Magnaporthiopsis</taxon>
    </lineage>
</organism>
<dbReference type="Proteomes" id="UP000011715">
    <property type="component" value="Unassembled WGS sequence"/>
</dbReference>
<name>A0A0C4EDD3_MAGP6</name>
<dbReference type="Pfam" id="PF17043">
    <property type="entry name" value="MAT1-1-2"/>
    <property type="match status" value="1"/>
</dbReference>
<evidence type="ECO:0000313" key="3">
    <source>
        <dbReference type="Proteomes" id="UP000011715"/>
    </source>
</evidence>
<accession>A0A0C4EDD3</accession>
<dbReference type="EMBL" id="ADBL01002652">
    <property type="status" value="NOT_ANNOTATED_CDS"/>
    <property type="molecule type" value="Genomic_DNA"/>
</dbReference>
<dbReference type="VEuPathDB" id="FungiDB:MAPG_10731"/>
<sequence>MSTRCGIPPTWPGSRSKIMAKISLDCDRAITKADPMVHAYRSALNLLTELTQDGSIRPDCVYRFAIVSALEAVGNFIPLNAALQVLNALQDDLSGPNTEWTEQDVEHSKRQAIAAIKTLRHTAKLENVLRVQNRLSQTPLPGESRLDETNFRLSTLGVVMTVMWSLTHEDQRDPDVPGVEFGMVPFVDISLDFLGRPQYNTPNGWVGAPADHPLCRMPGSRWSGLYHDTNTPFFEDTEHDTITYTITHCARAFQLGVVDLYFRCARVLGKRYQPILTLQQEQVLNAFAEASGSTFPIGPPSYVEVQDHDYNEEWVGSLAGLKNIAMQGHTGHYKLEFFTHFLGHVKNPSRRPLGSFPMVQRHYKVTYPVEKEVEI</sequence>
<reference evidence="1" key="2">
    <citation type="submission" date="2010-05" db="EMBL/GenBank/DDBJ databases">
        <title>The Genome Sequence of Magnaporthe poae strain ATCC 64411.</title>
        <authorList>
            <consortium name="The Broad Institute Genome Sequencing Platform"/>
            <consortium name="Broad Institute Genome Sequencing Center for Infectious Disease"/>
            <person name="Ma L.-J."/>
            <person name="Dead R."/>
            <person name="Young S."/>
            <person name="Zeng Q."/>
            <person name="Koehrsen M."/>
            <person name="Alvarado L."/>
            <person name="Berlin A."/>
            <person name="Chapman S.B."/>
            <person name="Chen Z."/>
            <person name="Freedman E."/>
            <person name="Gellesch M."/>
            <person name="Goldberg J."/>
            <person name="Griggs A."/>
            <person name="Gujja S."/>
            <person name="Heilman E.R."/>
            <person name="Heiman D."/>
            <person name="Hepburn T."/>
            <person name="Howarth C."/>
            <person name="Jen D."/>
            <person name="Larson L."/>
            <person name="Mehta T."/>
            <person name="Neiman D."/>
            <person name="Pearson M."/>
            <person name="Roberts A."/>
            <person name="Saif S."/>
            <person name="Shea T."/>
            <person name="Shenoy N."/>
            <person name="Sisk P."/>
            <person name="Stolte C."/>
            <person name="Sykes S."/>
            <person name="Walk T."/>
            <person name="White J."/>
            <person name="Yandava C."/>
            <person name="Haas B."/>
            <person name="Nusbaum C."/>
            <person name="Birren B."/>
        </authorList>
    </citation>
    <scope>NUCLEOTIDE SEQUENCE</scope>
    <source>
        <strain evidence="1">ATCC 64411</strain>
    </source>
</reference>
<keyword evidence="3" id="KW-1185">Reference proteome</keyword>
<dbReference type="InterPro" id="IPR031472">
    <property type="entry name" value="MAT1-1-2/MatA-2/Smr1"/>
</dbReference>
<gene>
    <name evidence="1" type="ORF">MAPG_10731</name>
</gene>
<evidence type="ECO:0000313" key="2">
    <source>
        <dbReference type="EnsemblFungi" id="MAPG_10731T0"/>
    </source>
</evidence>
<dbReference type="eggNOG" id="ENOG502RMV5">
    <property type="taxonomic scope" value="Eukaryota"/>
</dbReference>
<dbReference type="OrthoDB" id="10478172at2759"/>
<dbReference type="EMBL" id="GL876978">
    <property type="protein sequence ID" value="KLU91783.1"/>
    <property type="molecule type" value="Genomic_DNA"/>
</dbReference>